<dbReference type="InterPro" id="IPR008969">
    <property type="entry name" value="CarboxyPept-like_regulatory"/>
</dbReference>
<dbReference type="PANTHER" id="PTHR23303:SF14">
    <property type="entry name" value="BOS COMPLEX SUBUNIT NOMO1-RELATED"/>
    <property type="match status" value="1"/>
</dbReference>
<dbReference type="SUPFAM" id="SSF49464">
    <property type="entry name" value="Carboxypeptidase regulatory domain-like"/>
    <property type="match status" value="5"/>
</dbReference>
<keyword evidence="1" id="KW-0732">Signal</keyword>
<dbReference type="OrthoDB" id="28717at2"/>
<dbReference type="InterPro" id="IPR051417">
    <property type="entry name" value="SDr/BOS_complex"/>
</dbReference>
<evidence type="ECO:0000256" key="1">
    <source>
        <dbReference type="ARBA" id="ARBA00022729"/>
    </source>
</evidence>
<organism evidence="2 3">
    <name type="scientific">Ahniella affigens</name>
    <dbReference type="NCBI Taxonomy" id="2021234"/>
    <lineage>
        <taxon>Bacteria</taxon>
        <taxon>Pseudomonadati</taxon>
        <taxon>Pseudomonadota</taxon>
        <taxon>Gammaproteobacteria</taxon>
        <taxon>Lysobacterales</taxon>
        <taxon>Rhodanobacteraceae</taxon>
        <taxon>Ahniella</taxon>
    </lineage>
</organism>
<reference evidence="2 3" key="2">
    <citation type="submission" date="2018-03" db="EMBL/GenBank/DDBJ databases">
        <authorList>
            <person name="Keele B.F."/>
        </authorList>
    </citation>
    <scope>NUCLEOTIDE SEQUENCE [LARGE SCALE GENOMIC DNA]</scope>
    <source>
        <strain evidence="2 3">D13</strain>
    </source>
</reference>
<dbReference type="Pfam" id="PF13620">
    <property type="entry name" value="CarboxypepD_reg"/>
    <property type="match status" value="3"/>
</dbReference>
<dbReference type="GO" id="GO:0030246">
    <property type="term" value="F:carbohydrate binding"/>
    <property type="evidence" value="ECO:0007669"/>
    <property type="project" value="InterPro"/>
</dbReference>
<dbReference type="Gene3D" id="2.60.40.1080">
    <property type="match status" value="1"/>
</dbReference>
<dbReference type="SUPFAM" id="SSF49452">
    <property type="entry name" value="Starch-binding domain-like"/>
    <property type="match status" value="4"/>
</dbReference>
<dbReference type="EMBL" id="CP027860">
    <property type="protein sequence ID" value="AVP96148.1"/>
    <property type="molecule type" value="Genomic_DNA"/>
</dbReference>
<proteinExistence type="predicted"/>
<name>A0A2P1PMU1_9GAMM</name>
<dbReference type="SUPFAM" id="SSF49478">
    <property type="entry name" value="Cna protein B-type domain"/>
    <property type="match status" value="1"/>
</dbReference>
<dbReference type="Proteomes" id="UP000241074">
    <property type="component" value="Chromosome"/>
</dbReference>
<evidence type="ECO:0000313" key="2">
    <source>
        <dbReference type="EMBL" id="AVP96148.1"/>
    </source>
</evidence>
<dbReference type="InterPro" id="IPR013784">
    <property type="entry name" value="Carb-bd-like_fold"/>
</dbReference>
<dbReference type="PANTHER" id="PTHR23303">
    <property type="entry name" value="CARBOXYPEPTIDASE REGULATORY REGION-CONTAINING"/>
    <property type="match status" value="1"/>
</dbReference>
<evidence type="ECO:0000313" key="3">
    <source>
        <dbReference type="Proteomes" id="UP000241074"/>
    </source>
</evidence>
<accession>A0A2P1PMU1</accession>
<gene>
    <name evidence="2" type="ORF">C7S18_02595</name>
</gene>
<sequence>MGLFAVDRAQPKGVRMTSARNQQLLERPYVSLPVCAVKPRHPIWVGALRLLALLGLLLALSAPLAAQVGAPPSGASCIVSAGNRNAPLAADGSYTIFGIPGNLGAIRARATCSDGSVGQSSVGFTNPFQPDTIPLGPIVFGSIDPVPVAVTLNAENRYLTTGQTAQLSATAVALDGSTYDVTPRSQGTVYSISNDLLATVSENGLVQIYPQFAPGSSSRVVVSSISEGGVASTYMFVLGPRGILTGTVFASDGVTPIQGAEVSVLRIQPMEQAGTALTDAQGRFRLEGVNAGNFVVSAISPATGDRAIGYAQIATEGEVADLALRLNGLGTVEVTVLDAQDLPVPNTEVTFTALGAYRDVRALSTGANGMVGFANVAAGDFTVSARQPATRLIGTTVSAVAPGQLQSIILKLQPIGDIRGRVLDVDGVTPRAGVQVRIISRQRGILTQMLSRSDGSFAFDTLPIADSPYTLDAFVDGRLRARLPGNVLAQPNEILNRDIVLAPSGVVRGEVRRGAGLVADAALRLQSLEGLRLSFETRAGPDGRFRFPAVPVGDYELTATAPNGQTARVLGRVDSDSQEVVQDVVIADDTLAGTVFLRDGVTPVGAGIKVYLARKALGARYTYENAPVSDGVLVTETDAQGRFGFLVQQTSAYYVQAEQDLERGRSEATVINLNPAQPLETRVVFLAKGTVRGVVRNVAGTVQSNALVNVRSEGAFTLDRSTHTAPDGSYQIDGVFVGDLSAFARNEVTQLSGVSQGRLNAEGDVAVLDVTLAATASVHGLVLNRQGQAVTGGVRVTLRRDGQPLKTEDFPNANYEFTLVPAGLIEIEAESISTGDRGLATTRIAGAGDDRLLNVTLIGQGNLAIHLVDELGNPVVGARVSAANARPFPLRREGISDAQGNVLLERLFAGDYTVSASKILTLGTLSGSANGTLLANATDSVTITMQNLVLGAIEGQLLMPDGVTPAGAGMVIRMLPEPFLDAFVTTTDADGRYHFDQVPAGSYTIDALRFYTPTLCPRQDRVRARANNVTVSTQDEVVTANLILIGQGQVRGQITLANATPIAGAQVTLTNPDTVYGSNVTCNGNRTFVVSTNSNGDYQFDDAPPGNFTLDVSVANGNLMAEGFGRVRFDGDIVTVDLQLVDSAITMPKTLYDANGFAFDVQGYGGIGTGTNTVFAGSGPDNGGMRLELVKNGVAVPFVNGDGTIGRLGRNGQQIDVDDLTASGLMVRRETYVPRSGYFARYIEVLRNQSNDPITVDVLVKSHHRAAQSNPRVVDTSDGDQILNVSAGQARDRWVVIDDQVDSDPFVNTGSIPATIHLFDGDGAATQVAQASYELIGQTGRLTYRWNQITVPAGGEVRLMHFALNQLNRFSARAAAMRLASLPPEMLEYLSSEEKLSVLNFVLPETSVVAPLPNLDAGSVSGSVFSGDGVTPIAGAEVRFQSKHPLFGRIRFKTSNAQGQFEYRSTLDGTAQNYVIPVFGFDLSARYPITLAQTAVAPGDFAAEQTATQQDLIMVGHGDVLGTVKRHNQSALAAASVKLCRLNDRFACTDTPPNPSNQTLSAADGGYLLVANPPRHYFLFGQKSHPQNPRHVTARPIYGQGQVTVTAGDREVADIVMEETGSIAGIVRGADGTPIVDAYVEILPTASAQPWRGTRTDTSGHYRFFDVPLGDFVVKAEDESSNAYGTASATVTVDLETTADIMLRPFGLARVLVNHARGIPANGATVYFGSITVAATDSNGRVNIQAPEGAHQIVAKHPEGGHSDLDGHATATISTPGEQIDVVVTLGSAGAVFGTIVRPDNSTLAGGFPYQIRRLSGGSSANRSGSTSAAGGFRQSGLPLGQYLLTAYDAGQDRYIDAEFELSADGQEVELNLVLLENRIALPADLRDANRFRFDVQYSGGIAVGSGNFNGGAARLSVNGSAYTGETSARLEADRRQFLIAQPALMDGLKVSRRIYVPRGAYFARYLEIIENPGVDTRTVAVSLKHRLASGTVLATSSGDTTIGTDDRWIGIDDGTDEDILLDHFQIAPTGFLFKSADGTQTPDQVSEAMVSGRREISVNWNTLTVPAGGRVVLMHFIVQQINRAGLDAALERLQQLPPEALNDLGTEDRLGIANFVMPPPGTETVPPLPSLTASVNGRVYEGDARTPVRNVRVTVQSTHPLFNRIWGKARDPSPDCPPGTIVPSLNSVATVPPNQQNPPALGSYSLAGQLTANDSIALPAGVPVRLTAQEATACFSVYSGHSWTNVPSRVENPTPSATQDLIFDTGVLTGTAIGAPDLSVTSGRMYLSIDDPDPLVSRYIPIAADGTWTYPGLLAGSYDVLFDTRHPNGTGNDILRGHVAAAAVNVGQILVQDVNLQPTGRVEGAIVSATGEQSVAARVILNGAAADQVYDRCATGCDPATLTKHKGKRLVSREVLTDSLGRYQFSAVPPGQYTLTVIDPISDGRSTRSLSVSANQTAVQNVTLLPLGRAELVVLSRNGQPVVDAFVYLQSDAQGFEKVVGRTDFLGRLTVANIAASNYRLRVTDPRNGNLRYLDRTVNGTISLQGQVDPQTVSMLAVANLNITVINGAVGSVGIPGALVRLTDARGNLSLNSTNAQGQTSATFVPEGTPLIHAAAEIAGVTREGELPVTIGAAEDNQTLSVVVNLAEALIPLPNSFRDANRAYYYVQPDGAGTYQPALRISGTAFVGATNAARQLQQRQFVISQANPIAGLKVTRKIFVPLNGYFARYLEILENEGSNPVSVDVEVTTPRQYDRWIYETSSGDDQVNNDTWLTWTQGFSNDYPTDGALYADAPERAPLLDQVEDNGATSLRARWNNVVVPAGGRRIVMHFLAMQYGQSAARESVLRLQQLPPEALDGLLSETPGAILNFAVPSDASSGVPALPSLLGRVRGVLREGDGSAIANTNVTIQSQHPLFVRKWSYSTVLGLRTDGDGHFAMDGYLDGDTGGLPLPIDAPVTLTAQHPQAVNLSATATGNFVADLAEQDLVFESAVVHGVVTGAFQVPSYTGSVVIQGAASGSMSSDGSYRIGGVRAGTWSIRATLVHQDGDDLVAFVNGVVVAAGTSQRLDIALPPNGAVRGVIRSATGVPLASATVRLQLPGMNRVVVTDSDGEYQFNGALATTGTIAVVDPRSQAITTQPLTINANQETVLDFALPSVGTVNVALAYARGAPAANVAVYLSAPSIQGRVLIGYTNAQGQVSATAPVGNLTVEADHPQTFERASASGALQQDGETLALPLTLPPAARVQANVVRAGLAVPGATVLIRRANGVNNVLSNGNTNSVGQFQSGWLRADELLLLAAGAPDAAQARTRIDASNDGTTIAVPMTLSTEGSSSGVLAFDGERHLHAVTLTAGERLSLAAIGTAIGAEPAICGVRVVVYGPNRNRIAEGVGLGPNNYTQANYIGDLRNIVASTSGQYLIRVIREYSYCPLGGYQLLGYGDAAPISIDRSVGTARVEGRVLRADGVTPIADAIVRLRTFSTPDRYEQVRADAAGQFAFDHLEVGGFELAYWTDAASGPVVVANAYVNNPGDVVIQNLTVSPTTTVNVTVLEGGNPLPYAQVLFTSSSVYVVRNANQQGQVSYSYRGSSDLTVLAMHPNYSAVKASTIVTAADGQVRDVTLDLAHGGVAGTVRDSGGTAVANVQIEAFLGNEYLAFAQSDEFGAYSFPQLVAGASIQIRARDPVNYSQSVEQVTLVSGTTVQRDLILPAHANIQLQVVDQDGHPVPNATNFTEFEILIGSGNVTTYAYGSTDSSGARLIEGLPVGRPIRVVAEYYSGGGAVAGETPKGEGGGGYVQAETTVTLDTAGQVLPVELVLTLPEVTRLIADITAADSQPIDQYCELYLESGNGNNAYGYCDDGLVLTDAPSGEQTLHLLMGGNEIYSGPITLTEGEDNAFSYVTSVLRGQVTHPEGAPVTNAWVEVENSLGDTVYTGTNGDGHYRFLNVLPGALTVRAGDNDSTLRIEASSTMPTASSLVTLDLVMPPSGLVQGIVRDAGGNPVPDAQIVIREVLTDSYRSVYANQSGAYEMARVAVGTFEISAIKPGTALYAVAVGALTQHGESVTIDLQLPVPGSVSGEVRDDQSAPMSSQCVEIRPVRIGAGHSDAIAQTQTDALGAYSFAEVTPGDYILSAFTCGQPDQGAMTLASVASTQNATVALTWGTAQSLPRDFADAVSGLTVSLYNDGSIGARQPLEWLNFPFYASPTLIVTQPAIGPVWYPWRVLAYPFDSGQTYELPPARAGDLLIVRKLHVPSAGGYVRILETVTNLGATSISPELHIEGEHGSGAVLLPAPPALPSAFAVQATNAPSDYNAPAVAGYVYAGPSALVPAAADFAPGRMAFRYGWTPTVAPGQSVSLLHYVLFGQPGDSSAVGARAEALSTLTETNMFDGLSPAERSRIVNFQVPTP</sequence>
<dbReference type="KEGG" id="xba:C7S18_02595"/>
<reference evidence="2 3" key="1">
    <citation type="submission" date="2018-03" db="EMBL/GenBank/DDBJ databases">
        <title>Ahniella affigens gen. nov., sp. nov., a gammaproteobacterium isolated from sandy soil near a stream.</title>
        <authorList>
            <person name="Ko Y."/>
            <person name="Kim J.-H."/>
        </authorList>
    </citation>
    <scope>NUCLEOTIDE SEQUENCE [LARGE SCALE GENOMIC DNA]</scope>
    <source>
        <strain evidence="2 3">D13</strain>
    </source>
</reference>
<protein>
    <submittedName>
        <fullName evidence="2">Uncharacterized protein</fullName>
    </submittedName>
</protein>
<dbReference type="Gene3D" id="2.60.40.1120">
    <property type="entry name" value="Carboxypeptidase-like, regulatory domain"/>
    <property type="match status" value="8"/>
</dbReference>
<keyword evidence="3" id="KW-1185">Reference proteome</keyword>